<comment type="catalytic activity">
    <reaction evidence="1">
        <text>Endonucleolytic cleavage to 5'-phosphomonoester.</text>
        <dbReference type="EC" id="3.1.26.4"/>
    </reaction>
</comment>
<dbReference type="GO" id="GO:0004523">
    <property type="term" value="F:RNA-DNA hybrid ribonuclease activity"/>
    <property type="evidence" value="ECO:0007669"/>
    <property type="project" value="UniProtKB-EC"/>
</dbReference>
<keyword evidence="11" id="KW-0460">Magnesium</keyword>
<dbReference type="STRING" id="879305.HMPREF9290_1133"/>
<dbReference type="InterPro" id="IPR002156">
    <property type="entry name" value="RNaseH_domain"/>
</dbReference>
<dbReference type="Gene3D" id="3.30.420.10">
    <property type="entry name" value="Ribonuclease H-like superfamily/Ribonuclease H"/>
    <property type="match status" value="1"/>
</dbReference>
<dbReference type="InterPro" id="IPR011320">
    <property type="entry name" value="RNase_H1_N"/>
</dbReference>
<comment type="caution">
    <text evidence="13">The sequence shown here is derived from an EMBL/GenBank/DDBJ whole genome shotgun (WGS) entry which is preliminary data.</text>
</comment>
<comment type="cofactor">
    <cofactor evidence="2">
        <name>Mg(2+)</name>
        <dbReference type="ChEBI" id="CHEBI:18420"/>
    </cofactor>
</comment>
<dbReference type="Gene3D" id="3.40.970.10">
    <property type="entry name" value="Ribonuclease H1, N-terminal domain"/>
    <property type="match status" value="1"/>
</dbReference>
<dbReference type="AlphaFoldDB" id="F0GV40"/>
<evidence type="ECO:0000313" key="14">
    <source>
        <dbReference type="Proteomes" id="UP000005286"/>
    </source>
</evidence>
<dbReference type="InterPro" id="IPR009027">
    <property type="entry name" value="Ribosomal_bL9/RNase_H1_N"/>
</dbReference>
<dbReference type="GO" id="GO:0046872">
    <property type="term" value="F:metal ion binding"/>
    <property type="evidence" value="ECO:0007669"/>
    <property type="project" value="UniProtKB-KW"/>
</dbReference>
<dbReference type="EC" id="3.1.26.4" evidence="5"/>
<dbReference type="Pfam" id="PF00075">
    <property type="entry name" value="RNase_H"/>
    <property type="match status" value="1"/>
</dbReference>
<evidence type="ECO:0000256" key="6">
    <source>
        <dbReference type="ARBA" id="ARBA00017721"/>
    </source>
</evidence>
<evidence type="ECO:0000256" key="4">
    <source>
        <dbReference type="ARBA" id="ARBA00005300"/>
    </source>
</evidence>
<dbReference type="SUPFAM" id="SSF53098">
    <property type="entry name" value="Ribonuclease H-like"/>
    <property type="match status" value="1"/>
</dbReference>
<name>F0GV40_9FIRM</name>
<proteinExistence type="inferred from homology"/>
<dbReference type="PROSITE" id="PS50879">
    <property type="entry name" value="RNASE_H_1"/>
    <property type="match status" value="1"/>
</dbReference>
<keyword evidence="10 13" id="KW-0378">Hydrolase</keyword>
<dbReference type="PANTHER" id="PTHR10642">
    <property type="entry name" value="RIBONUCLEASE H1"/>
    <property type="match status" value="1"/>
</dbReference>
<comment type="similarity">
    <text evidence="4">Belongs to the RNase H family.</text>
</comment>
<reference evidence="13 14" key="1">
    <citation type="submission" date="2011-01" db="EMBL/GenBank/DDBJ databases">
        <authorList>
            <person name="Durkin A.S."/>
            <person name="Madupu R."/>
            <person name="Torralba M."/>
            <person name="Gillis M."/>
            <person name="Methe B."/>
            <person name="Sutton G."/>
            <person name="Nelson K.E."/>
        </authorList>
    </citation>
    <scope>NUCLEOTIDE SEQUENCE [LARGE SCALE GENOMIC DNA]</scope>
    <source>
        <strain evidence="13 14">ACS-065-V-Col13</strain>
    </source>
</reference>
<feature type="domain" description="RNase H type-1" evidence="12">
    <location>
        <begin position="56"/>
        <end position="192"/>
    </location>
</feature>
<dbReference type="RefSeq" id="WP_004834699.1">
    <property type="nucleotide sequence ID" value="NZ_AEXM01000013.1"/>
</dbReference>
<evidence type="ECO:0000313" key="13">
    <source>
        <dbReference type="EMBL" id="EGC82282.1"/>
    </source>
</evidence>
<evidence type="ECO:0000256" key="5">
    <source>
        <dbReference type="ARBA" id="ARBA00012180"/>
    </source>
</evidence>
<dbReference type="PATRIC" id="fig|879305.3.peg.672"/>
<dbReference type="InterPro" id="IPR036397">
    <property type="entry name" value="RNaseH_sf"/>
</dbReference>
<protein>
    <recommendedName>
        <fullName evidence="6">Ribonuclease H</fullName>
        <ecNumber evidence="5">3.1.26.4</ecNumber>
    </recommendedName>
</protein>
<keyword evidence="8" id="KW-0479">Metal-binding</keyword>
<evidence type="ECO:0000256" key="2">
    <source>
        <dbReference type="ARBA" id="ARBA00001946"/>
    </source>
</evidence>
<evidence type="ECO:0000256" key="10">
    <source>
        <dbReference type="ARBA" id="ARBA00022801"/>
    </source>
</evidence>
<gene>
    <name evidence="13" type="primary">rnhA</name>
    <name evidence="13" type="ORF">HMPREF9290_1133</name>
</gene>
<dbReference type="EMBL" id="AEXM01000013">
    <property type="protein sequence ID" value="EGC82282.1"/>
    <property type="molecule type" value="Genomic_DNA"/>
</dbReference>
<keyword evidence="14" id="KW-1185">Reference proteome</keyword>
<dbReference type="CDD" id="cd09277">
    <property type="entry name" value="RNase_HI_bacteria_like"/>
    <property type="match status" value="1"/>
</dbReference>
<dbReference type="InterPro" id="IPR050092">
    <property type="entry name" value="RNase_H"/>
</dbReference>
<evidence type="ECO:0000256" key="7">
    <source>
        <dbReference type="ARBA" id="ARBA00022722"/>
    </source>
</evidence>
<evidence type="ECO:0000256" key="3">
    <source>
        <dbReference type="ARBA" id="ARBA00004065"/>
    </source>
</evidence>
<dbReference type="GO" id="GO:0003676">
    <property type="term" value="F:nucleic acid binding"/>
    <property type="evidence" value="ECO:0007669"/>
    <property type="project" value="InterPro"/>
</dbReference>
<keyword evidence="7" id="KW-0540">Nuclease</keyword>
<dbReference type="Pfam" id="PF01693">
    <property type="entry name" value="Cauli_VI"/>
    <property type="match status" value="1"/>
</dbReference>
<organism evidence="13 14">
    <name type="scientific">Anaerococcus prevotii ACS-065-V-Col13</name>
    <dbReference type="NCBI Taxonomy" id="879305"/>
    <lineage>
        <taxon>Bacteria</taxon>
        <taxon>Bacillati</taxon>
        <taxon>Bacillota</taxon>
        <taxon>Tissierellia</taxon>
        <taxon>Tissierellales</taxon>
        <taxon>Peptoniphilaceae</taxon>
        <taxon>Anaerococcus</taxon>
    </lineage>
</organism>
<sequence>MKYYAVKRGRNPGIYTSWDSCLREVKGFSNASYKSFNKKEDALAFLEGESKEVTVDDDTIIAYVDGSYNLNEKIYGAGAVYITKDGEEELYATFTDDFYKHRNVAGEVKASELAIKKALDEKAKKIVIYHDYQGISSWANDEWKANNDLTKSYKDFIKNARKNLEIGFVKVKGHSNDKYNDWADRLAKKGAQVETK</sequence>
<dbReference type="eggNOG" id="COG3341">
    <property type="taxonomic scope" value="Bacteria"/>
</dbReference>
<evidence type="ECO:0000256" key="9">
    <source>
        <dbReference type="ARBA" id="ARBA00022759"/>
    </source>
</evidence>
<dbReference type="GO" id="GO:0043137">
    <property type="term" value="P:DNA replication, removal of RNA primer"/>
    <property type="evidence" value="ECO:0007669"/>
    <property type="project" value="TreeGrafter"/>
</dbReference>
<dbReference type="InterPro" id="IPR037056">
    <property type="entry name" value="RNase_H1_N_sf"/>
</dbReference>
<dbReference type="SUPFAM" id="SSF55658">
    <property type="entry name" value="L9 N-domain-like"/>
    <property type="match status" value="1"/>
</dbReference>
<evidence type="ECO:0000259" key="12">
    <source>
        <dbReference type="PROSITE" id="PS50879"/>
    </source>
</evidence>
<dbReference type="FunFam" id="3.40.970.10:FF:000002">
    <property type="entry name" value="Ribonuclease H"/>
    <property type="match status" value="1"/>
</dbReference>
<dbReference type="InterPro" id="IPR012337">
    <property type="entry name" value="RNaseH-like_sf"/>
</dbReference>
<evidence type="ECO:0000256" key="11">
    <source>
        <dbReference type="ARBA" id="ARBA00022842"/>
    </source>
</evidence>
<comment type="function">
    <text evidence="3">Endonuclease that specifically degrades the RNA of RNA-DNA hybrids.</text>
</comment>
<keyword evidence="9" id="KW-0255">Endonuclease</keyword>
<accession>F0GV40</accession>
<dbReference type="Proteomes" id="UP000005286">
    <property type="component" value="Unassembled WGS sequence"/>
</dbReference>
<dbReference type="PANTHER" id="PTHR10642:SF26">
    <property type="entry name" value="RIBONUCLEASE H1"/>
    <property type="match status" value="1"/>
</dbReference>
<evidence type="ECO:0000256" key="8">
    <source>
        <dbReference type="ARBA" id="ARBA00022723"/>
    </source>
</evidence>
<dbReference type="eggNOG" id="COG0328">
    <property type="taxonomic scope" value="Bacteria"/>
</dbReference>
<evidence type="ECO:0000256" key="1">
    <source>
        <dbReference type="ARBA" id="ARBA00000077"/>
    </source>
</evidence>